<name>A0ABN0XRE1_9ACTN</name>
<dbReference type="InterPro" id="IPR023296">
    <property type="entry name" value="Glyco_hydro_beta-prop_sf"/>
</dbReference>
<dbReference type="Proteomes" id="UP001500063">
    <property type="component" value="Unassembled WGS sequence"/>
</dbReference>
<evidence type="ECO:0000313" key="1">
    <source>
        <dbReference type="EMBL" id="GAA0370425.1"/>
    </source>
</evidence>
<reference evidence="1 2" key="1">
    <citation type="journal article" date="2019" name="Int. J. Syst. Evol. Microbiol.">
        <title>The Global Catalogue of Microorganisms (GCM) 10K type strain sequencing project: providing services to taxonomists for standard genome sequencing and annotation.</title>
        <authorList>
            <consortium name="The Broad Institute Genomics Platform"/>
            <consortium name="The Broad Institute Genome Sequencing Center for Infectious Disease"/>
            <person name="Wu L."/>
            <person name="Ma J."/>
        </authorList>
    </citation>
    <scope>NUCLEOTIDE SEQUENCE [LARGE SCALE GENOMIC DNA]</scope>
    <source>
        <strain evidence="1 2">JCM 4565</strain>
    </source>
</reference>
<comment type="caution">
    <text evidence="1">The sequence shown here is derived from an EMBL/GenBank/DDBJ whole genome shotgun (WGS) entry which is preliminary data.</text>
</comment>
<organism evidence="1 2">
    <name type="scientific">Streptomyces blastmyceticus</name>
    <dbReference type="NCBI Taxonomy" id="68180"/>
    <lineage>
        <taxon>Bacteria</taxon>
        <taxon>Bacillati</taxon>
        <taxon>Actinomycetota</taxon>
        <taxon>Actinomycetes</taxon>
        <taxon>Kitasatosporales</taxon>
        <taxon>Streptomycetaceae</taxon>
        <taxon>Streptomyces</taxon>
    </lineage>
</organism>
<dbReference type="SUPFAM" id="SSF89372">
    <property type="entry name" value="Fucose-specific lectin"/>
    <property type="match status" value="1"/>
</dbReference>
<evidence type="ECO:0000313" key="2">
    <source>
        <dbReference type="Proteomes" id="UP001500063"/>
    </source>
</evidence>
<protein>
    <submittedName>
        <fullName evidence="1">Uncharacterized protein</fullName>
    </submittedName>
</protein>
<gene>
    <name evidence="1" type="ORF">GCM10010319_55540</name>
</gene>
<dbReference type="Gene3D" id="2.115.10.20">
    <property type="entry name" value="Glycosyl hydrolase domain, family 43"/>
    <property type="match status" value="1"/>
</dbReference>
<dbReference type="RefSeq" id="WP_344121997.1">
    <property type="nucleotide sequence ID" value="NZ_BAAABW010000026.1"/>
</dbReference>
<keyword evidence="2" id="KW-1185">Reference proteome</keyword>
<sequence>MAVRTATPVTGWLLRGRDGRLTAYAPAEGGVARWTETRPGGPGWTGPELLPAPGLDPHLSIARNDQGYMYLVGVRRRTVPGDEGDWTATEVVYATQLQSGRPVTNWRSIGTPHGQDWDRAAQIGAPTAVVDSAGLHVFVRNAGGGVCGRQMDARGIWGPWTDLKGSHVLDGMAAAVTSTGRAELLAPAAEFVLRWQQDEPGGAFRRLRNIPAKPAAATAASVATADDRITHFWREAADSALHTALPAADDEPAGASLGAVGTGPVAALRTVLDGHDCTVLAQRALSGLPAVAVFPSGDETVGGQWSETGEDFAGAPALAVDALGRVTLAVLGADGHLRVARQQTDEPGLALGDWVRV</sequence>
<proteinExistence type="predicted"/>
<dbReference type="EMBL" id="BAAABW010000026">
    <property type="protein sequence ID" value="GAA0370425.1"/>
    <property type="molecule type" value="Genomic_DNA"/>
</dbReference>
<accession>A0ABN0XRE1</accession>